<accession>A0A2T7URH1</accession>
<feature type="transmembrane region" description="Helical" evidence="1">
    <location>
        <begin position="12"/>
        <end position="29"/>
    </location>
</feature>
<keyword evidence="1" id="KW-0472">Membrane</keyword>
<proteinExistence type="predicted"/>
<dbReference type="EMBL" id="QDDR01000006">
    <property type="protein sequence ID" value="PVE47252.1"/>
    <property type="molecule type" value="Genomic_DNA"/>
</dbReference>
<sequence length="117" mass="13236">MIARLLDRLGAWIWPLAILALVASHGAAFRTAWSWRGDREAAALAEHRDRLQREIFNAAEALSRTEYDLRLRHEALAARALEHDYAILADPRACLVPDPDDLSRLRARWGATRTPAD</sequence>
<organism evidence="2 3">
    <name type="scientific">Pararhodobacter aggregans</name>
    <dbReference type="NCBI Taxonomy" id="404875"/>
    <lineage>
        <taxon>Bacteria</taxon>
        <taxon>Pseudomonadati</taxon>
        <taxon>Pseudomonadota</taxon>
        <taxon>Alphaproteobacteria</taxon>
        <taxon>Rhodobacterales</taxon>
        <taxon>Paracoccaceae</taxon>
        <taxon>Pararhodobacter</taxon>
    </lineage>
</organism>
<dbReference type="Proteomes" id="UP000244810">
    <property type="component" value="Unassembled WGS sequence"/>
</dbReference>
<evidence type="ECO:0000313" key="2">
    <source>
        <dbReference type="EMBL" id="PVE47252.1"/>
    </source>
</evidence>
<reference evidence="2 3" key="1">
    <citation type="journal article" date="2011" name="Syst. Appl. Microbiol.">
        <title>Defluviimonas denitrificans gen. nov., sp. nov., and Pararhodobacter aggregans gen. nov., sp. nov., non-phototrophic Rhodobacteraceae from the biofilter of a marine aquaculture.</title>
        <authorList>
            <person name="Foesel B.U."/>
            <person name="Drake H.L."/>
            <person name="Schramm A."/>
        </authorList>
    </citation>
    <scope>NUCLEOTIDE SEQUENCE [LARGE SCALE GENOMIC DNA]</scope>
    <source>
        <strain evidence="2 3">D1-19</strain>
    </source>
</reference>
<keyword evidence="1" id="KW-1133">Transmembrane helix</keyword>
<gene>
    <name evidence="2" type="ORF">DDE23_13520</name>
</gene>
<dbReference type="RefSeq" id="WP_107752563.1">
    <property type="nucleotide sequence ID" value="NZ_QBKF01000008.1"/>
</dbReference>
<evidence type="ECO:0000313" key="3">
    <source>
        <dbReference type="Proteomes" id="UP000244810"/>
    </source>
</evidence>
<keyword evidence="3" id="KW-1185">Reference proteome</keyword>
<evidence type="ECO:0000256" key="1">
    <source>
        <dbReference type="SAM" id="Phobius"/>
    </source>
</evidence>
<protein>
    <submittedName>
        <fullName evidence="2">Uncharacterized protein</fullName>
    </submittedName>
</protein>
<comment type="caution">
    <text evidence="2">The sequence shown here is derived from an EMBL/GenBank/DDBJ whole genome shotgun (WGS) entry which is preliminary data.</text>
</comment>
<name>A0A2T7URH1_9RHOB</name>
<keyword evidence="1" id="KW-0812">Transmembrane</keyword>
<dbReference type="AlphaFoldDB" id="A0A2T7URH1"/>